<evidence type="ECO:0000259" key="14">
    <source>
        <dbReference type="PROSITE" id="PS51915"/>
    </source>
</evidence>
<dbReference type="Gene3D" id="3.30.160.60">
    <property type="entry name" value="Classic Zinc Finger"/>
    <property type="match status" value="6"/>
</dbReference>
<name>A0ABD2NN24_9CUCU</name>
<dbReference type="PROSITE" id="PS00028">
    <property type="entry name" value="ZINC_FINGER_C2H2_1"/>
    <property type="match status" value="9"/>
</dbReference>
<organism evidence="15 16">
    <name type="scientific">Cryptolaemus montrouzieri</name>
    <dbReference type="NCBI Taxonomy" id="559131"/>
    <lineage>
        <taxon>Eukaryota</taxon>
        <taxon>Metazoa</taxon>
        <taxon>Ecdysozoa</taxon>
        <taxon>Arthropoda</taxon>
        <taxon>Hexapoda</taxon>
        <taxon>Insecta</taxon>
        <taxon>Pterygota</taxon>
        <taxon>Neoptera</taxon>
        <taxon>Endopterygota</taxon>
        <taxon>Coleoptera</taxon>
        <taxon>Polyphaga</taxon>
        <taxon>Cucujiformia</taxon>
        <taxon>Coccinelloidea</taxon>
        <taxon>Coccinellidae</taxon>
        <taxon>Scymninae</taxon>
        <taxon>Scymnini</taxon>
        <taxon>Cryptolaemus</taxon>
    </lineage>
</organism>
<feature type="domain" description="C2H2-type" evidence="13">
    <location>
        <begin position="228"/>
        <end position="255"/>
    </location>
</feature>
<evidence type="ECO:0000256" key="11">
    <source>
        <dbReference type="PROSITE-ProRule" id="PRU01263"/>
    </source>
</evidence>
<feature type="binding site" evidence="11">
    <location>
        <position position="75"/>
    </location>
    <ligand>
        <name>Zn(2+)</name>
        <dbReference type="ChEBI" id="CHEBI:29105"/>
    </ligand>
</feature>
<dbReference type="InterPro" id="IPR050589">
    <property type="entry name" value="Ikaros_C2H2-ZF"/>
</dbReference>
<dbReference type="SUPFAM" id="SSF57716">
    <property type="entry name" value="Glucocorticoid receptor-like (DNA-binding domain)"/>
    <property type="match status" value="1"/>
</dbReference>
<dbReference type="InterPro" id="IPR013087">
    <property type="entry name" value="Znf_C2H2_type"/>
</dbReference>
<feature type="region of interest" description="Disordered" evidence="12">
    <location>
        <begin position="572"/>
        <end position="592"/>
    </location>
</feature>
<keyword evidence="2 11" id="KW-0479">Metal-binding</keyword>
<evidence type="ECO:0000256" key="1">
    <source>
        <dbReference type="ARBA" id="ARBA00004123"/>
    </source>
</evidence>
<feature type="binding site" evidence="11">
    <location>
        <position position="26"/>
    </location>
    <ligand>
        <name>Zn(2+)</name>
        <dbReference type="ChEBI" id="CHEBI:29105"/>
    </ligand>
</feature>
<evidence type="ECO:0000256" key="9">
    <source>
        <dbReference type="ARBA" id="ARBA00023242"/>
    </source>
</evidence>
<evidence type="ECO:0000256" key="4">
    <source>
        <dbReference type="ARBA" id="ARBA00022771"/>
    </source>
</evidence>
<feature type="compositionally biased region" description="Acidic residues" evidence="12">
    <location>
        <begin position="514"/>
        <end position="524"/>
    </location>
</feature>
<feature type="region of interest" description="Disordered" evidence="12">
    <location>
        <begin position="503"/>
        <end position="540"/>
    </location>
</feature>
<feature type="domain" description="C2H2-type" evidence="13">
    <location>
        <begin position="406"/>
        <end position="429"/>
    </location>
</feature>
<accession>A0ABD2NN24</accession>
<dbReference type="Pfam" id="PF00096">
    <property type="entry name" value="zf-C2H2"/>
    <property type="match status" value="6"/>
</dbReference>
<evidence type="ECO:0000256" key="5">
    <source>
        <dbReference type="ARBA" id="ARBA00022833"/>
    </source>
</evidence>
<dbReference type="SMART" id="SM00355">
    <property type="entry name" value="ZnF_C2H2"/>
    <property type="match status" value="10"/>
</dbReference>
<dbReference type="GO" id="GO:0003677">
    <property type="term" value="F:DNA binding"/>
    <property type="evidence" value="ECO:0007669"/>
    <property type="project" value="UniProtKB-KW"/>
</dbReference>
<evidence type="ECO:0000256" key="10">
    <source>
        <dbReference type="PROSITE-ProRule" id="PRU00042"/>
    </source>
</evidence>
<feature type="domain" description="C2H2-type" evidence="13">
    <location>
        <begin position="200"/>
        <end position="227"/>
    </location>
</feature>
<evidence type="ECO:0000259" key="13">
    <source>
        <dbReference type="PROSITE" id="PS50157"/>
    </source>
</evidence>
<keyword evidence="16" id="KW-1185">Reference proteome</keyword>
<feature type="domain" description="C2H2-type" evidence="13">
    <location>
        <begin position="314"/>
        <end position="341"/>
    </location>
</feature>
<feature type="domain" description="C2H2-type" evidence="13">
    <location>
        <begin position="461"/>
        <end position="488"/>
    </location>
</feature>
<keyword evidence="5 11" id="KW-0862">Zinc</keyword>
<evidence type="ECO:0000256" key="12">
    <source>
        <dbReference type="SAM" id="MobiDB-lite"/>
    </source>
</evidence>
<dbReference type="PROSITE" id="PS50157">
    <property type="entry name" value="ZINC_FINGER_C2H2_2"/>
    <property type="match status" value="9"/>
</dbReference>
<comment type="caution">
    <text evidence="15">The sequence shown here is derived from an EMBL/GenBank/DDBJ whole genome shotgun (WGS) entry which is preliminary data.</text>
</comment>
<feature type="domain" description="C2H2-type" evidence="13">
    <location>
        <begin position="257"/>
        <end position="284"/>
    </location>
</feature>
<feature type="domain" description="C2H2-type" evidence="13">
    <location>
        <begin position="370"/>
        <end position="397"/>
    </location>
</feature>
<evidence type="ECO:0000256" key="3">
    <source>
        <dbReference type="ARBA" id="ARBA00022737"/>
    </source>
</evidence>
<feature type="domain" description="C2H2-type" evidence="13">
    <location>
        <begin position="342"/>
        <end position="369"/>
    </location>
</feature>
<dbReference type="SUPFAM" id="SSF57667">
    <property type="entry name" value="beta-beta-alpha zinc fingers"/>
    <property type="match status" value="5"/>
</dbReference>
<sequence>MIKVNYYENAKMEESRANILRHMQICRFCLNPDKNLTSIYDSKYNKKNTVPLPLQLMACVAIEVFQNDGMPQLICEDCRNLAVQAYTFKGNCKKADDALKLFLATGNFTKPFGKNDFQNYLPKGKAKIRPVQDILPTIKRIKLEPEQSSDADVQAQDGEQEVQEYEIEPASNNEYNVKMVTSSPKPKNVSEVKTVRTDCFPCTLCEKSFSLKQLLDLHLQKHSRPRNFKCEECSRTFFSKYDLAKHQLTHTEEEGQFSCVVCKKEFSRESNLHRHEKTHSDAPEYACVYCDNSFLNKDDLIAHTRRKHGKKRPFTCNECGKSFVFKQGLERHILIHKENKPHKCNYCEASFTSPIKLTRHVTSHAGLRPYPCKLCKRTFLLSHHLTRHMRSHYAAKSNNVRQIGQHKCDICSMSFRRKDSLINHSAIHSMVNLKCVICYTEFDSAQAVKDHITTHLSGLPFPCEKCDYSFETKDQLEEHEVKHAEMEYEEQIEKEVVEEARAQGQLAGGSDNGAEVDDDDDDEFGGDHMGRNGEDDDYQDEDDDVAEFSIANMNGQTVLRRSDRKPKAKTYTDFLKDEIETEDEDDDENNQQEDIEVEVETHKTADQGEPKEDIIKPIFRTEGTKVYKRKTPVHKPKIVTTIPQEKVKTAPLSQINQPQVTTIENLGLTTQDLQDLPTEKYVNMKIGNKTVRVQKLVLTKEEMKAMAKEGKIRGNTVLIKNPGHISNVNRLTNSVGIPSILNESKTSDSPNRPLTKTYKKRTVTEACNAAVVGRDSVIINDVIIDNIDDDDDHLPEAEMSNNSIIHVLE</sequence>
<feature type="binding site" evidence="11">
    <location>
        <position position="78"/>
    </location>
    <ligand>
        <name>Zn(2+)</name>
        <dbReference type="ChEBI" id="CHEBI:29105"/>
    </ligand>
</feature>
<feature type="domain" description="C2H2-type" evidence="13">
    <location>
        <begin position="285"/>
        <end position="313"/>
    </location>
</feature>
<feature type="domain" description="ZAD" evidence="14">
    <location>
        <begin position="24"/>
        <end position="102"/>
    </location>
</feature>
<evidence type="ECO:0000313" key="16">
    <source>
        <dbReference type="Proteomes" id="UP001516400"/>
    </source>
</evidence>
<evidence type="ECO:0000256" key="2">
    <source>
        <dbReference type="ARBA" id="ARBA00022723"/>
    </source>
</evidence>
<dbReference type="SMART" id="SM00868">
    <property type="entry name" value="zf-AD"/>
    <property type="match status" value="1"/>
</dbReference>
<dbReference type="Pfam" id="PF07776">
    <property type="entry name" value="zf-AD"/>
    <property type="match status" value="1"/>
</dbReference>
<dbReference type="PANTHER" id="PTHR24404">
    <property type="entry name" value="ZINC FINGER PROTEIN"/>
    <property type="match status" value="1"/>
</dbReference>
<keyword evidence="8" id="KW-0804">Transcription</keyword>
<dbReference type="EMBL" id="JABFTP020000124">
    <property type="protein sequence ID" value="KAL3280063.1"/>
    <property type="molecule type" value="Genomic_DNA"/>
</dbReference>
<dbReference type="AlphaFoldDB" id="A0ABD2NN24"/>
<dbReference type="FunFam" id="3.30.160.60:FF:000446">
    <property type="entry name" value="Zinc finger protein"/>
    <property type="match status" value="1"/>
</dbReference>
<dbReference type="PANTHER" id="PTHR24404:SF114">
    <property type="entry name" value="KLUMPFUSS, ISOFORM B-RELATED"/>
    <property type="match status" value="1"/>
</dbReference>
<dbReference type="PROSITE" id="PS51915">
    <property type="entry name" value="ZAD"/>
    <property type="match status" value="1"/>
</dbReference>
<feature type="binding site" evidence="11">
    <location>
        <position position="29"/>
    </location>
    <ligand>
        <name>Zn(2+)</name>
        <dbReference type="ChEBI" id="CHEBI:29105"/>
    </ligand>
</feature>
<comment type="subcellular location">
    <subcellularLocation>
        <location evidence="1">Nucleus</location>
    </subcellularLocation>
</comment>
<keyword evidence="3" id="KW-0677">Repeat</keyword>
<evidence type="ECO:0000256" key="8">
    <source>
        <dbReference type="ARBA" id="ARBA00023163"/>
    </source>
</evidence>
<dbReference type="InterPro" id="IPR036236">
    <property type="entry name" value="Znf_C2H2_sf"/>
</dbReference>
<proteinExistence type="predicted"/>
<keyword evidence="6" id="KW-0805">Transcription regulation</keyword>
<dbReference type="FunFam" id="3.30.160.60:FF:000646">
    <property type="entry name" value="Myeloid zinc finger 1"/>
    <property type="match status" value="1"/>
</dbReference>
<dbReference type="InterPro" id="IPR012934">
    <property type="entry name" value="Znf_AD"/>
</dbReference>
<keyword evidence="7" id="KW-0238">DNA-binding</keyword>
<reference evidence="15 16" key="1">
    <citation type="journal article" date="2021" name="BMC Biol.">
        <title>Horizontally acquired antibacterial genes associated with adaptive radiation of ladybird beetles.</title>
        <authorList>
            <person name="Li H.S."/>
            <person name="Tang X.F."/>
            <person name="Huang Y.H."/>
            <person name="Xu Z.Y."/>
            <person name="Chen M.L."/>
            <person name="Du X.Y."/>
            <person name="Qiu B.Y."/>
            <person name="Chen P.T."/>
            <person name="Zhang W."/>
            <person name="Slipinski A."/>
            <person name="Escalona H.E."/>
            <person name="Waterhouse R.M."/>
            <person name="Zwick A."/>
            <person name="Pang H."/>
        </authorList>
    </citation>
    <scope>NUCLEOTIDE SEQUENCE [LARGE SCALE GENOMIC DNA]</scope>
    <source>
        <strain evidence="15">SYSU2018</strain>
    </source>
</reference>
<evidence type="ECO:0000313" key="15">
    <source>
        <dbReference type="EMBL" id="KAL3280063.1"/>
    </source>
</evidence>
<keyword evidence="9" id="KW-0539">Nucleus</keyword>
<dbReference type="GO" id="GO:0005634">
    <property type="term" value="C:nucleus"/>
    <property type="evidence" value="ECO:0007669"/>
    <property type="project" value="UniProtKB-SubCell"/>
</dbReference>
<keyword evidence="4 10" id="KW-0863">Zinc-finger</keyword>
<feature type="compositionally biased region" description="Acidic residues" evidence="12">
    <location>
        <begin position="579"/>
        <end position="592"/>
    </location>
</feature>
<dbReference type="Gene3D" id="3.40.1800.20">
    <property type="match status" value="1"/>
</dbReference>
<protein>
    <submittedName>
        <fullName evidence="15">Uncharacterized protein</fullName>
    </submittedName>
</protein>
<gene>
    <name evidence="15" type="ORF">HHI36_017570</name>
</gene>
<dbReference type="GO" id="GO:0008270">
    <property type="term" value="F:zinc ion binding"/>
    <property type="evidence" value="ECO:0007669"/>
    <property type="project" value="UniProtKB-UniRule"/>
</dbReference>
<evidence type="ECO:0000256" key="7">
    <source>
        <dbReference type="ARBA" id="ARBA00023125"/>
    </source>
</evidence>
<dbReference type="Proteomes" id="UP001516400">
    <property type="component" value="Unassembled WGS sequence"/>
</dbReference>
<evidence type="ECO:0000256" key="6">
    <source>
        <dbReference type="ARBA" id="ARBA00023015"/>
    </source>
</evidence>